<sequence length="224" mass="24890">MQKDLSLRLLNIEGGVEVIKEPELKELFSGCSSYSDRIRVISSVKDSLSILGLKMTFQKTSTGIRFAVFDGVDGGFEAPKLKGLAKAKHDLLECVIIGLFMGCDPLVSSSAITEDALWAFLETFGIHKNREHKIFGDVKKLISASFTAEFIKNGWVRFERRKDASKVDGTVETVFFSWGPTAHAVVNPMEVLKFFCSLHGSEPTSWKSHYAYANKILQQCGETV</sequence>
<dbReference type="PROSITE" id="PS50838">
    <property type="entry name" value="MAGE"/>
    <property type="match status" value="1"/>
</dbReference>
<dbReference type="InterPro" id="IPR037445">
    <property type="entry name" value="MAGE"/>
</dbReference>
<dbReference type="AlphaFoldDB" id="A0ABD6ER57"/>
<gene>
    <name evidence="2" type="ORF">AB6A40_009142</name>
</gene>
<dbReference type="Proteomes" id="UP001608902">
    <property type="component" value="Unassembled WGS sequence"/>
</dbReference>
<keyword evidence="3" id="KW-1185">Reference proteome</keyword>
<protein>
    <recommendedName>
        <fullName evidence="1">MAGE domain-containing protein</fullName>
    </recommendedName>
</protein>
<feature type="domain" description="MAGE" evidence="1">
    <location>
        <begin position="106"/>
        <end position="213"/>
    </location>
</feature>
<evidence type="ECO:0000259" key="1">
    <source>
        <dbReference type="PROSITE" id="PS50838"/>
    </source>
</evidence>
<evidence type="ECO:0000313" key="3">
    <source>
        <dbReference type="Proteomes" id="UP001608902"/>
    </source>
</evidence>
<organism evidence="2 3">
    <name type="scientific">Gnathostoma spinigerum</name>
    <dbReference type="NCBI Taxonomy" id="75299"/>
    <lineage>
        <taxon>Eukaryota</taxon>
        <taxon>Metazoa</taxon>
        <taxon>Ecdysozoa</taxon>
        <taxon>Nematoda</taxon>
        <taxon>Chromadorea</taxon>
        <taxon>Rhabditida</taxon>
        <taxon>Spirurina</taxon>
        <taxon>Gnathostomatomorpha</taxon>
        <taxon>Gnathostomatoidea</taxon>
        <taxon>Gnathostomatidae</taxon>
        <taxon>Gnathostoma</taxon>
    </lineage>
</organism>
<proteinExistence type="predicted"/>
<dbReference type="InterPro" id="IPR002190">
    <property type="entry name" value="MHD_dom"/>
</dbReference>
<reference evidence="2 3" key="1">
    <citation type="submission" date="2024-08" db="EMBL/GenBank/DDBJ databases">
        <title>Gnathostoma spinigerum genome.</title>
        <authorList>
            <person name="Gonzalez-Bertolin B."/>
            <person name="Monzon S."/>
            <person name="Zaballos A."/>
            <person name="Jimenez P."/>
            <person name="Dekumyoy P."/>
            <person name="Varona S."/>
            <person name="Cuesta I."/>
            <person name="Sumanam S."/>
            <person name="Adisakwattana P."/>
            <person name="Gasser R.B."/>
            <person name="Hernandez-Gonzalez A."/>
            <person name="Young N.D."/>
            <person name="Perteguer M.J."/>
        </authorList>
    </citation>
    <scope>NUCLEOTIDE SEQUENCE [LARGE SCALE GENOMIC DNA]</scope>
    <source>
        <strain evidence="2">AL3</strain>
        <tissue evidence="2">Liver</tissue>
    </source>
</reference>
<accession>A0ABD6ER57</accession>
<evidence type="ECO:0000313" key="2">
    <source>
        <dbReference type="EMBL" id="MFH4982433.1"/>
    </source>
</evidence>
<dbReference type="EMBL" id="JBGFUD010009294">
    <property type="protein sequence ID" value="MFH4982433.1"/>
    <property type="molecule type" value="Genomic_DNA"/>
</dbReference>
<dbReference type="Gene3D" id="1.10.10.1210">
    <property type="entry name" value="MAGE homology domain, winged helix WH2 motif"/>
    <property type="match status" value="1"/>
</dbReference>
<dbReference type="PANTHER" id="PTHR11736:SF14">
    <property type="entry name" value="NSE3 HOMOLOG, SMC5-SMC6 COMPLEX COMPONENT"/>
    <property type="match status" value="1"/>
</dbReference>
<dbReference type="PANTHER" id="PTHR11736">
    <property type="entry name" value="MELANOMA-ASSOCIATED ANTIGEN MAGE ANTIGEN"/>
    <property type="match status" value="1"/>
</dbReference>
<comment type="caution">
    <text evidence="2">The sequence shown here is derived from an EMBL/GenBank/DDBJ whole genome shotgun (WGS) entry which is preliminary data.</text>
</comment>
<name>A0ABD6ER57_9BILA</name>
<dbReference type="InterPro" id="IPR041899">
    <property type="entry name" value="MAGE_WH2"/>
</dbReference>
<dbReference type="SMART" id="SM01373">
    <property type="entry name" value="MAGE"/>
    <property type="match status" value="1"/>
</dbReference>